<sequence>MSKKPNLTELKKQLRKKTQNELVEEIAHLYKRFSNVKEFYQASFFNDDCVVLEKYKKIVRDEYIPSGRRQFPRMRASVARKAISDYKKVSCSNAGLADIMLTFVESGVWCTREYGDIDEPFYCSMESMYENAVKFITKEGLIQTFDDRLCDILEKTSQMGWGFHDALSEAYDSYVSEIK</sequence>
<organism evidence="1 2">
    <name type="scientific">Endozoicomonas numazuensis</name>
    <dbReference type="NCBI Taxonomy" id="1137799"/>
    <lineage>
        <taxon>Bacteria</taxon>
        <taxon>Pseudomonadati</taxon>
        <taxon>Pseudomonadota</taxon>
        <taxon>Gammaproteobacteria</taxon>
        <taxon>Oceanospirillales</taxon>
        <taxon>Endozoicomonadaceae</taxon>
        <taxon>Endozoicomonas</taxon>
    </lineage>
</organism>
<evidence type="ECO:0000313" key="1">
    <source>
        <dbReference type="EMBL" id="KEQ16282.1"/>
    </source>
</evidence>
<protein>
    <submittedName>
        <fullName evidence="1">Uncharacterized protein</fullName>
    </submittedName>
</protein>
<dbReference type="eggNOG" id="ENOG50315P5">
    <property type="taxonomic scope" value="Bacteria"/>
</dbReference>
<proteinExistence type="predicted"/>
<gene>
    <name evidence="1" type="ORF">GZ78_24055</name>
</gene>
<comment type="caution">
    <text evidence="1">The sequence shown here is derived from an EMBL/GenBank/DDBJ whole genome shotgun (WGS) entry which is preliminary data.</text>
</comment>
<dbReference type="RefSeq" id="WP_034841013.1">
    <property type="nucleotide sequence ID" value="NZ_JOKH01000006.1"/>
</dbReference>
<reference evidence="1 2" key="1">
    <citation type="submission" date="2014-06" db="EMBL/GenBank/DDBJ databases">
        <title>Whole Genome Sequences of Three Symbiotic Endozoicomonas Bacteria.</title>
        <authorList>
            <person name="Neave M.J."/>
            <person name="Apprill A."/>
            <person name="Voolstra C.R."/>
        </authorList>
    </citation>
    <scope>NUCLEOTIDE SEQUENCE [LARGE SCALE GENOMIC DNA]</scope>
    <source>
        <strain evidence="1 2">DSM 25634</strain>
    </source>
</reference>
<dbReference type="AlphaFoldDB" id="A0A081NCV9"/>
<dbReference type="Pfam" id="PF19652">
    <property type="entry name" value="DUF6155"/>
    <property type="match status" value="1"/>
</dbReference>
<dbReference type="EMBL" id="JOKH01000006">
    <property type="protein sequence ID" value="KEQ16282.1"/>
    <property type="molecule type" value="Genomic_DNA"/>
</dbReference>
<keyword evidence="2" id="KW-1185">Reference proteome</keyword>
<accession>A0A081NCV9</accession>
<dbReference type="InterPro" id="IPR046153">
    <property type="entry name" value="DUF6155"/>
</dbReference>
<dbReference type="Proteomes" id="UP000028073">
    <property type="component" value="Unassembled WGS sequence"/>
</dbReference>
<dbReference type="OrthoDB" id="9801392at2"/>
<dbReference type="STRING" id="1137799.GZ78_24055"/>
<name>A0A081NCV9_9GAMM</name>
<evidence type="ECO:0000313" key="2">
    <source>
        <dbReference type="Proteomes" id="UP000028073"/>
    </source>
</evidence>